<feature type="transmembrane region" description="Helical" evidence="10">
    <location>
        <begin position="60"/>
        <end position="82"/>
    </location>
</feature>
<feature type="transmembrane region" description="Helical" evidence="10">
    <location>
        <begin position="145"/>
        <end position="162"/>
    </location>
</feature>
<dbReference type="PRINTS" id="PR00245">
    <property type="entry name" value="OLFACTORYR"/>
</dbReference>
<feature type="transmembrane region" description="Helical" evidence="10">
    <location>
        <begin position="25"/>
        <end position="48"/>
    </location>
</feature>
<dbReference type="InterPro" id="IPR000276">
    <property type="entry name" value="GPCR_Rhodpsn"/>
</dbReference>
<dbReference type="GO" id="GO:0004984">
    <property type="term" value="F:olfactory receptor activity"/>
    <property type="evidence" value="ECO:0007669"/>
    <property type="project" value="InterPro"/>
</dbReference>
<comment type="subcellular location">
    <subcellularLocation>
        <location evidence="1 10">Cell membrane</location>
        <topology evidence="1 10">Multi-pass membrane protein</topology>
    </subcellularLocation>
</comment>
<dbReference type="CDD" id="cd13954">
    <property type="entry name" value="7tmA_OR"/>
    <property type="match status" value="1"/>
</dbReference>
<evidence type="ECO:0000259" key="11">
    <source>
        <dbReference type="PROSITE" id="PS50262"/>
    </source>
</evidence>
<dbReference type="GO" id="GO:0005886">
    <property type="term" value="C:plasma membrane"/>
    <property type="evidence" value="ECO:0007669"/>
    <property type="project" value="UniProtKB-SubCell"/>
</dbReference>
<feature type="transmembrane region" description="Helical" evidence="10">
    <location>
        <begin position="102"/>
        <end position="124"/>
    </location>
</feature>
<dbReference type="SUPFAM" id="SSF81321">
    <property type="entry name" value="Family A G protein-coupled receptor-like"/>
    <property type="match status" value="1"/>
</dbReference>
<keyword evidence="6 10" id="KW-1133">Transmembrane helix</keyword>
<dbReference type="Pfam" id="PF13853">
    <property type="entry name" value="7tm_4"/>
    <property type="match status" value="1"/>
</dbReference>
<evidence type="ECO:0000313" key="13">
    <source>
        <dbReference type="Proteomes" id="UP001181693"/>
    </source>
</evidence>
<keyword evidence="13" id="KW-1185">Reference proteome</keyword>
<dbReference type="InterPro" id="IPR017452">
    <property type="entry name" value="GPCR_Rhodpsn_7TM"/>
</dbReference>
<comment type="similarity">
    <text evidence="9">Belongs to the G-protein coupled receptor 1 family.</text>
</comment>
<evidence type="ECO:0000256" key="5">
    <source>
        <dbReference type="ARBA" id="ARBA00022725"/>
    </source>
</evidence>
<evidence type="ECO:0000256" key="1">
    <source>
        <dbReference type="ARBA" id="ARBA00004651"/>
    </source>
</evidence>
<evidence type="ECO:0000256" key="6">
    <source>
        <dbReference type="ARBA" id="ARBA00022989"/>
    </source>
</evidence>
<dbReference type="Proteomes" id="UP001181693">
    <property type="component" value="Unassembled WGS sequence"/>
</dbReference>
<dbReference type="InterPro" id="IPR000725">
    <property type="entry name" value="Olfact_rcpt"/>
</dbReference>
<name>A0AAV2ZPP2_PYXAD</name>
<evidence type="ECO:0000256" key="3">
    <source>
        <dbReference type="ARBA" id="ARBA00022606"/>
    </source>
</evidence>
<keyword evidence="8 9" id="KW-0807">Transducer</keyword>
<organism evidence="12 13">
    <name type="scientific">Pyxicephalus adspersus</name>
    <name type="common">African bullfrog</name>
    <dbReference type="NCBI Taxonomy" id="30357"/>
    <lineage>
        <taxon>Eukaryota</taxon>
        <taxon>Metazoa</taxon>
        <taxon>Chordata</taxon>
        <taxon>Craniata</taxon>
        <taxon>Vertebrata</taxon>
        <taxon>Euteleostomi</taxon>
        <taxon>Amphibia</taxon>
        <taxon>Batrachia</taxon>
        <taxon>Anura</taxon>
        <taxon>Neobatrachia</taxon>
        <taxon>Ranoidea</taxon>
        <taxon>Pyxicephalidae</taxon>
        <taxon>Pyxicephalinae</taxon>
        <taxon>Pyxicephalus</taxon>
    </lineage>
</organism>
<keyword evidence="5 10" id="KW-0552">Olfaction</keyword>
<feature type="domain" description="G-protein coupled receptors family 1 profile" evidence="11">
    <location>
        <begin position="41"/>
        <end position="293"/>
    </location>
</feature>
<protein>
    <recommendedName>
        <fullName evidence="10">Olfactory receptor</fullName>
    </recommendedName>
</protein>
<comment type="caution">
    <text evidence="12">The sequence shown here is derived from an EMBL/GenBank/DDBJ whole genome shotgun (WGS) entry which is preliminary data.</text>
</comment>
<gene>
    <name evidence="12" type="ORF">GDO54_003785</name>
</gene>
<evidence type="ECO:0000256" key="4">
    <source>
        <dbReference type="ARBA" id="ARBA00022692"/>
    </source>
</evidence>
<evidence type="ECO:0000256" key="2">
    <source>
        <dbReference type="ARBA" id="ARBA00022475"/>
    </source>
</evidence>
<reference evidence="12" key="1">
    <citation type="thesis" date="2020" institute="ProQuest LLC" country="789 East Eisenhower Parkway, Ann Arbor, MI, USA">
        <title>Comparative Genomics and Chromosome Evolution.</title>
        <authorList>
            <person name="Mudd A.B."/>
        </authorList>
    </citation>
    <scope>NUCLEOTIDE SEQUENCE</scope>
    <source>
        <strain evidence="12">1538</strain>
        <tissue evidence="12">Blood</tissue>
    </source>
</reference>
<dbReference type="FunFam" id="1.20.1070.10:FF:000001">
    <property type="entry name" value="Olfactory receptor"/>
    <property type="match status" value="1"/>
</dbReference>
<keyword evidence="9" id="KW-0297">G-protein coupled receptor</keyword>
<dbReference type="Gene3D" id="1.20.1070.10">
    <property type="entry name" value="Rhodopsin 7-helix transmembrane proteins"/>
    <property type="match status" value="1"/>
</dbReference>
<evidence type="ECO:0000256" key="9">
    <source>
        <dbReference type="RuleBase" id="RU000688"/>
    </source>
</evidence>
<keyword evidence="3 10" id="KW-0716">Sensory transduction</keyword>
<dbReference type="AlphaFoldDB" id="A0AAV2ZPP2"/>
<sequence>MPSLETLTAKEFTLVGLSNTSELQLLFFFVFLSVYIVTLSGNVFIILAYTFSPALHTPMYFFLANFSILEIGYVTSTTPKMLSLFFIDWNPECNKISLPECVIQLFCSLLLGGTEFYILAAMAYDRYNAICHPLLYISIMNRRTCIQLITISYLIGIGNSLINSALTFSLPYCRSKVINSFFCDVPALLKLSCTDTKANEAVIFVIGGGMTIGSLLLISTSYIRILSAILNIHSASGRKKAFSTCTSHLIVVTLFYGSVFFMYLKPKSRYADEDKVVSIVYTIVAPFLNPFIYSLRNNEVKIAVRKIVYNKIVVRKY</sequence>
<feature type="transmembrane region" description="Helical" evidence="10">
    <location>
        <begin position="276"/>
        <end position="295"/>
    </location>
</feature>
<evidence type="ECO:0000313" key="12">
    <source>
        <dbReference type="EMBL" id="DBA16389.1"/>
    </source>
</evidence>
<keyword evidence="4 9" id="KW-0812">Transmembrane</keyword>
<evidence type="ECO:0000256" key="7">
    <source>
        <dbReference type="ARBA" id="ARBA00023136"/>
    </source>
</evidence>
<accession>A0AAV2ZPP2</accession>
<evidence type="ECO:0000256" key="10">
    <source>
        <dbReference type="RuleBase" id="RU363047"/>
    </source>
</evidence>
<keyword evidence="7 10" id="KW-0472">Membrane</keyword>
<dbReference type="PRINTS" id="PR00237">
    <property type="entry name" value="GPCRRHODOPSN"/>
</dbReference>
<dbReference type="EMBL" id="DYDO01000011">
    <property type="protein sequence ID" value="DBA16389.1"/>
    <property type="molecule type" value="Genomic_DNA"/>
</dbReference>
<dbReference type="PROSITE" id="PS50262">
    <property type="entry name" value="G_PROTEIN_RECEP_F1_2"/>
    <property type="match status" value="1"/>
</dbReference>
<feature type="transmembrane region" description="Helical" evidence="10">
    <location>
        <begin position="241"/>
        <end position="264"/>
    </location>
</feature>
<evidence type="ECO:0000256" key="8">
    <source>
        <dbReference type="ARBA" id="ARBA00023224"/>
    </source>
</evidence>
<dbReference type="PANTHER" id="PTHR26453">
    <property type="entry name" value="OLFACTORY RECEPTOR"/>
    <property type="match status" value="1"/>
</dbReference>
<proteinExistence type="inferred from homology"/>
<keyword evidence="9" id="KW-0675">Receptor</keyword>
<dbReference type="PROSITE" id="PS00237">
    <property type="entry name" value="G_PROTEIN_RECEP_F1_1"/>
    <property type="match status" value="1"/>
</dbReference>
<dbReference type="GO" id="GO:0004930">
    <property type="term" value="F:G protein-coupled receptor activity"/>
    <property type="evidence" value="ECO:0007669"/>
    <property type="project" value="UniProtKB-KW"/>
</dbReference>
<feature type="transmembrane region" description="Helical" evidence="10">
    <location>
        <begin position="201"/>
        <end position="220"/>
    </location>
</feature>
<keyword evidence="2 10" id="KW-1003">Cell membrane</keyword>